<dbReference type="SUPFAM" id="SSF74853">
    <property type="entry name" value="Lamin A/C globular tail domain"/>
    <property type="match status" value="1"/>
</dbReference>
<dbReference type="PROSITE" id="PS50830">
    <property type="entry name" value="TNASE_3"/>
    <property type="match status" value="1"/>
</dbReference>
<feature type="compositionally biased region" description="Pro residues" evidence="4">
    <location>
        <begin position="198"/>
        <end position="216"/>
    </location>
</feature>
<dbReference type="InterPro" id="IPR035437">
    <property type="entry name" value="SNase_OB-fold_sf"/>
</dbReference>
<dbReference type="STRING" id="1227455.C449_12123"/>
<protein>
    <submittedName>
        <fullName evidence="7">Nuclease</fullName>
    </submittedName>
</protein>
<gene>
    <name evidence="7" type="ORF">C449_12123</name>
</gene>
<dbReference type="RefSeq" id="WP_006078286.1">
    <property type="nucleotide sequence ID" value="NZ_AOMD01000025.1"/>
</dbReference>
<keyword evidence="3" id="KW-0378">Hydrolase</keyword>
<feature type="compositionally biased region" description="Low complexity" evidence="4">
    <location>
        <begin position="160"/>
        <end position="197"/>
    </location>
</feature>
<dbReference type="Gene3D" id="2.40.50.90">
    <property type="match status" value="1"/>
</dbReference>
<reference evidence="7 8" key="1">
    <citation type="journal article" date="2014" name="PLoS Genet.">
        <title>Phylogenetically driven sequencing of extremely halophilic archaea reveals strategies for static and dynamic osmo-response.</title>
        <authorList>
            <person name="Becker E.A."/>
            <person name="Seitzer P.M."/>
            <person name="Tritt A."/>
            <person name="Larsen D."/>
            <person name="Krusor M."/>
            <person name="Yao A.I."/>
            <person name="Wu D."/>
            <person name="Madern D."/>
            <person name="Eisen J.A."/>
            <person name="Darling A.E."/>
            <person name="Facciotti M.T."/>
        </authorList>
    </citation>
    <scope>NUCLEOTIDE SEQUENCE [LARGE SCALE GENOMIC DNA]</scope>
    <source>
        <strain evidence="7 8">DSM 5350</strain>
    </source>
</reference>
<evidence type="ECO:0000256" key="2">
    <source>
        <dbReference type="ARBA" id="ARBA00022759"/>
    </source>
</evidence>
<dbReference type="GO" id="GO:0016787">
    <property type="term" value="F:hydrolase activity"/>
    <property type="evidence" value="ECO:0007669"/>
    <property type="project" value="UniProtKB-KW"/>
</dbReference>
<dbReference type="EMBL" id="AOMD01000025">
    <property type="protein sequence ID" value="EMA44273.1"/>
    <property type="molecule type" value="Genomic_DNA"/>
</dbReference>
<evidence type="ECO:0000256" key="3">
    <source>
        <dbReference type="ARBA" id="ARBA00022801"/>
    </source>
</evidence>
<feature type="region of interest" description="Disordered" evidence="4">
    <location>
        <begin position="160"/>
        <end position="241"/>
    </location>
</feature>
<feature type="region of interest" description="Disordered" evidence="4">
    <location>
        <begin position="485"/>
        <end position="508"/>
    </location>
</feature>
<dbReference type="Gene3D" id="2.60.40.1260">
    <property type="entry name" value="Lamin Tail domain"/>
    <property type="match status" value="1"/>
</dbReference>
<keyword evidence="8" id="KW-1185">Reference proteome</keyword>
<dbReference type="PROSITE" id="PS51841">
    <property type="entry name" value="LTD"/>
    <property type="match status" value="1"/>
</dbReference>
<feature type="region of interest" description="Disordered" evidence="4">
    <location>
        <begin position="18"/>
        <end position="42"/>
    </location>
</feature>
<dbReference type="PANTHER" id="PTHR12302">
    <property type="entry name" value="EBNA2 BINDING PROTEIN P100"/>
    <property type="match status" value="1"/>
</dbReference>
<dbReference type="InterPro" id="IPR036415">
    <property type="entry name" value="Lamin_tail_dom_sf"/>
</dbReference>
<keyword evidence="2" id="KW-0255">Endonuclease</keyword>
<dbReference type="AlphaFoldDB" id="M0MFY3"/>
<dbReference type="SUPFAM" id="SSF50199">
    <property type="entry name" value="Staphylococcal nuclease"/>
    <property type="match status" value="1"/>
</dbReference>
<feature type="domain" description="TNase-like" evidence="5">
    <location>
        <begin position="239"/>
        <end position="388"/>
    </location>
</feature>
<evidence type="ECO:0000313" key="8">
    <source>
        <dbReference type="Proteomes" id="UP000011669"/>
    </source>
</evidence>
<accession>M0MFY3</accession>
<comment type="caution">
    <text evidence="7">The sequence shown here is derived from an EMBL/GenBank/DDBJ whole genome shotgun (WGS) entry which is preliminary data.</text>
</comment>
<dbReference type="InterPro" id="IPR016071">
    <property type="entry name" value="Staphylococal_nuclease_OB-fold"/>
</dbReference>
<proteinExistence type="predicted"/>
<dbReference type="InterPro" id="IPR001322">
    <property type="entry name" value="Lamin_tail_dom"/>
</dbReference>
<feature type="compositionally biased region" description="Polar residues" evidence="4">
    <location>
        <begin position="485"/>
        <end position="501"/>
    </location>
</feature>
<dbReference type="Pfam" id="PF00932">
    <property type="entry name" value="LTD"/>
    <property type="match status" value="1"/>
</dbReference>
<dbReference type="Pfam" id="PF00565">
    <property type="entry name" value="SNase"/>
    <property type="match status" value="1"/>
</dbReference>
<evidence type="ECO:0000313" key="7">
    <source>
        <dbReference type="EMBL" id="EMA44273.1"/>
    </source>
</evidence>
<evidence type="ECO:0000256" key="4">
    <source>
        <dbReference type="SAM" id="MobiDB-lite"/>
    </source>
</evidence>
<dbReference type="GO" id="GO:0004519">
    <property type="term" value="F:endonuclease activity"/>
    <property type="evidence" value="ECO:0007669"/>
    <property type="project" value="UniProtKB-KW"/>
</dbReference>
<feature type="compositionally biased region" description="Low complexity" evidence="4">
    <location>
        <begin position="217"/>
        <end position="226"/>
    </location>
</feature>
<dbReference type="Proteomes" id="UP000011669">
    <property type="component" value="Unassembled WGS sequence"/>
</dbReference>
<evidence type="ECO:0000259" key="6">
    <source>
        <dbReference type="PROSITE" id="PS51841"/>
    </source>
</evidence>
<dbReference type="InParanoid" id="M0MFY3"/>
<sequence>MVLALVCLAALAGCGAETGANSTAETSESATTTAANTDTATDDQATSGIEVVNTTDADGDGNYESFDIRVRANTSFVGGDDGEGDPGEPYFAVQINGEHQFDTIEVAREDEFETTIPMNASVIPSGASGELNVTVRLMDRDIAFNDGIASWSVMVPYAPAETETPTPTTTATPTPTLTATSPETSTDTSTPTSTPTPTATPTPTPTDTPTPTPTPTPTATATATPTPSAPIPSEVSGGEARRATVTRVIDGDTMEVAFANGDDPDTVRLIGIDTPETTLGDVSPDEYEGIPSTQAARDHLFNWGERASDYATEELEGQTVRVVTDGESDRRGSFDRLLAYIYVNEENFNRALLDEGYARVYDSEFSLRSEFDSAEEQARSNNVGLWDFEASDTATPTPDGGDSSGQLTITNIQPEGDDETFVLENPTDSAIDLSGYTVDFDDDQTYTIQGVTLGAGETVTVHTGEGSDSDSDIYAGKGRSVLNNDGDTITIRDSSGNTVAQESYGDGG</sequence>
<evidence type="ECO:0000256" key="1">
    <source>
        <dbReference type="ARBA" id="ARBA00022722"/>
    </source>
</evidence>
<feature type="domain" description="LTD" evidence="6">
    <location>
        <begin position="390"/>
        <end position="506"/>
    </location>
</feature>
<dbReference type="PANTHER" id="PTHR12302:SF3">
    <property type="entry name" value="SERINE_THREONINE-PROTEIN KINASE 31"/>
    <property type="match status" value="1"/>
</dbReference>
<dbReference type="SMART" id="SM00318">
    <property type="entry name" value="SNc"/>
    <property type="match status" value="1"/>
</dbReference>
<dbReference type="OrthoDB" id="3327at2157"/>
<organism evidence="7 8">
    <name type="scientific">Halococcus saccharolyticus DSM 5350</name>
    <dbReference type="NCBI Taxonomy" id="1227455"/>
    <lineage>
        <taxon>Archaea</taxon>
        <taxon>Methanobacteriati</taxon>
        <taxon>Methanobacteriota</taxon>
        <taxon>Stenosarchaea group</taxon>
        <taxon>Halobacteria</taxon>
        <taxon>Halobacteriales</taxon>
        <taxon>Halococcaceae</taxon>
        <taxon>Halococcus</taxon>
    </lineage>
</organism>
<name>M0MFY3_9EURY</name>
<keyword evidence="1" id="KW-0540">Nuclease</keyword>
<evidence type="ECO:0000259" key="5">
    <source>
        <dbReference type="PROSITE" id="PS50830"/>
    </source>
</evidence>
<dbReference type="PATRIC" id="fig|1227455.4.peg.2483"/>